<dbReference type="InterPro" id="IPR016783">
    <property type="entry name" value="Biofilm_formation_YmcA"/>
</dbReference>
<dbReference type="PIRSF" id="PIRSF021287">
    <property type="entry name" value="Biofilm_formation_YmcA"/>
    <property type="match status" value="1"/>
</dbReference>
<dbReference type="InterPro" id="IPR010368">
    <property type="entry name" value="Com_YlbF"/>
</dbReference>
<dbReference type="RefSeq" id="WP_039696136.1">
    <property type="nucleotide sequence ID" value="NZ_AUZH01000011.1"/>
</dbReference>
<reference evidence="1 3" key="1">
    <citation type="journal article" date="2014" name="Genome Announc.">
        <title>Draft Genome Sequences of Streptococcus bovis Strains ATCC 33317 and JB1.</title>
        <authorList>
            <person name="Benahmed F.H."/>
            <person name="Gopinath G.R."/>
            <person name="Harbottle H."/>
            <person name="Cotta M.A."/>
            <person name="Luo Y."/>
            <person name="Henderson C."/>
            <person name="Teri P."/>
            <person name="Soppet D."/>
            <person name="Rasmussen M."/>
            <person name="Whitehead T.R."/>
            <person name="Davidson M."/>
        </authorList>
    </citation>
    <scope>NUCLEOTIDE SEQUENCE [LARGE SCALE GENOMIC DNA]</scope>
    <source>
        <strain evidence="1 3">JB1</strain>
    </source>
</reference>
<dbReference type="Pfam" id="PF06133">
    <property type="entry name" value="Com_YlbF"/>
    <property type="match status" value="1"/>
</dbReference>
<keyword evidence="4" id="KW-1185">Reference proteome</keyword>
<evidence type="ECO:0000313" key="4">
    <source>
        <dbReference type="Proteomes" id="UP000182793"/>
    </source>
</evidence>
<comment type="caution">
    <text evidence="1">The sequence shown here is derived from an EMBL/GenBank/DDBJ whole genome shotgun (WGS) entry which is preliminary data.</text>
</comment>
<dbReference type="EMBL" id="FOTG01000006">
    <property type="protein sequence ID" value="SFL28378.1"/>
    <property type="molecule type" value="Genomic_DNA"/>
</dbReference>
<protein>
    <submittedName>
        <fullName evidence="2">Cell fate regulator YmcA, YheA/YmcA/DUF963 family (Controls sporulation, competence, biofilm development)</fullName>
    </submittedName>
</protein>
<sequence>MSNYEEAVERLLEVIKKHDSVIEFQKAEEKIKDFPELEELVKDMKAYQQEAVLFHKIDKAHAEKKAGEQADQLQEELSDLPIVKDYRAKMQDASDLVQYITNSLETKINEELSNGKR</sequence>
<organism evidence="1 3">
    <name type="scientific">Streptococcus equinus JB1</name>
    <dbReference type="NCBI Taxonomy" id="1294274"/>
    <lineage>
        <taxon>Bacteria</taxon>
        <taxon>Bacillati</taxon>
        <taxon>Bacillota</taxon>
        <taxon>Bacilli</taxon>
        <taxon>Lactobacillales</taxon>
        <taxon>Streptococcaceae</taxon>
        <taxon>Streptococcus</taxon>
    </lineage>
</organism>
<reference evidence="2 4" key="2">
    <citation type="submission" date="2016-10" db="EMBL/GenBank/DDBJ databases">
        <authorList>
            <person name="Varghese N."/>
            <person name="Submissions S."/>
        </authorList>
    </citation>
    <scope>NUCLEOTIDE SEQUENCE [LARGE SCALE GENOMIC DNA]</scope>
    <source>
        <strain evidence="2 4">JB1</strain>
    </source>
</reference>
<dbReference type="Proteomes" id="UP000182793">
    <property type="component" value="Unassembled WGS sequence"/>
</dbReference>
<dbReference type="PANTHER" id="PTHR38448:SF1">
    <property type="entry name" value="YLBF FAMILY REGULATOR"/>
    <property type="match status" value="1"/>
</dbReference>
<proteinExistence type="predicted"/>
<dbReference type="PANTHER" id="PTHR38448">
    <property type="entry name" value="REGULATORY PROTEIN YLBF-RELATED"/>
    <property type="match status" value="1"/>
</dbReference>
<dbReference type="InterPro" id="IPR052767">
    <property type="entry name" value="Bact_com_dev_regulator"/>
</dbReference>
<evidence type="ECO:0000313" key="3">
    <source>
        <dbReference type="Proteomes" id="UP000029382"/>
    </source>
</evidence>
<dbReference type="EMBL" id="AUZH01000011">
    <property type="protein sequence ID" value="KFN88538.1"/>
    <property type="molecule type" value="Genomic_DNA"/>
</dbReference>
<dbReference type="InterPro" id="IPR023378">
    <property type="entry name" value="YheA/YmcA-like_dom_sf"/>
</dbReference>
<name>A0A091CBG4_STREI</name>
<dbReference type="Gene3D" id="1.20.1500.10">
    <property type="entry name" value="YheA/YmcA-like"/>
    <property type="match status" value="1"/>
</dbReference>
<evidence type="ECO:0000313" key="2">
    <source>
        <dbReference type="EMBL" id="SFL28378.1"/>
    </source>
</evidence>
<dbReference type="AlphaFoldDB" id="A0A091CBG4"/>
<evidence type="ECO:0000313" key="1">
    <source>
        <dbReference type="EMBL" id="KFN88538.1"/>
    </source>
</evidence>
<accession>A0A091CBG4</accession>
<gene>
    <name evidence="1" type="ORF">H702_01850</name>
    <name evidence="2" type="ORF">SAMN02910290_01193</name>
</gene>
<dbReference type="Proteomes" id="UP000029382">
    <property type="component" value="Unassembled WGS sequence"/>
</dbReference>
<dbReference type="SUPFAM" id="SSF158622">
    <property type="entry name" value="YheA/YmcA-like"/>
    <property type="match status" value="1"/>
</dbReference>